<dbReference type="RefSeq" id="WP_136960594.1">
    <property type="nucleotide sequence ID" value="NZ_CP039690.1"/>
</dbReference>
<name>A0A4D7B115_9HYPH</name>
<evidence type="ECO:0000256" key="1">
    <source>
        <dbReference type="ARBA" id="ARBA00023125"/>
    </source>
</evidence>
<dbReference type="SMART" id="SM00530">
    <property type="entry name" value="HTH_XRE"/>
    <property type="match status" value="1"/>
</dbReference>
<dbReference type="KEGG" id="pstg:E8M01_13545"/>
<dbReference type="GO" id="GO:0005829">
    <property type="term" value="C:cytosol"/>
    <property type="evidence" value="ECO:0007669"/>
    <property type="project" value="TreeGrafter"/>
</dbReference>
<sequence length="136" mass="14708">MSFQAPTAQRFVTPSGDEMVIIPRAEYDRLVALAAEIDEDAEDVATYDRAKAALATAADVVLPPEVSRRMLAGASLIKAIRKWRLLTQEQVAAHTGLAQGYLSDIEGGRKKGTPETLAKLAEALDVPDFWLQTPGT</sequence>
<dbReference type="CDD" id="cd00093">
    <property type="entry name" value="HTH_XRE"/>
    <property type="match status" value="1"/>
</dbReference>
<dbReference type="InterPro" id="IPR001387">
    <property type="entry name" value="Cro/C1-type_HTH"/>
</dbReference>
<accession>A0A4D7B115</accession>
<dbReference type="Proteomes" id="UP000298781">
    <property type="component" value="Chromosome"/>
</dbReference>
<dbReference type="EMBL" id="CP039690">
    <property type="protein sequence ID" value="QCI65145.1"/>
    <property type="molecule type" value="Genomic_DNA"/>
</dbReference>
<dbReference type="Gene3D" id="1.10.260.40">
    <property type="entry name" value="lambda repressor-like DNA-binding domains"/>
    <property type="match status" value="1"/>
</dbReference>
<keyword evidence="1" id="KW-0238">DNA-binding</keyword>
<evidence type="ECO:0000259" key="2">
    <source>
        <dbReference type="PROSITE" id="PS50943"/>
    </source>
</evidence>
<proteinExistence type="predicted"/>
<evidence type="ECO:0000313" key="3">
    <source>
        <dbReference type="EMBL" id="QCI65145.1"/>
    </source>
</evidence>
<dbReference type="PANTHER" id="PTHR46797:SF1">
    <property type="entry name" value="METHYLPHOSPHONATE SYNTHASE"/>
    <property type="match status" value="1"/>
</dbReference>
<dbReference type="AlphaFoldDB" id="A0A4D7B115"/>
<organism evidence="3 4">
    <name type="scientific">Phreatobacter stygius</name>
    <dbReference type="NCBI Taxonomy" id="1940610"/>
    <lineage>
        <taxon>Bacteria</taxon>
        <taxon>Pseudomonadati</taxon>
        <taxon>Pseudomonadota</taxon>
        <taxon>Alphaproteobacteria</taxon>
        <taxon>Hyphomicrobiales</taxon>
        <taxon>Phreatobacteraceae</taxon>
        <taxon>Phreatobacter</taxon>
    </lineage>
</organism>
<dbReference type="SUPFAM" id="SSF47413">
    <property type="entry name" value="lambda repressor-like DNA-binding domains"/>
    <property type="match status" value="1"/>
</dbReference>
<dbReference type="GO" id="GO:0003677">
    <property type="term" value="F:DNA binding"/>
    <property type="evidence" value="ECO:0007669"/>
    <property type="project" value="UniProtKB-KW"/>
</dbReference>
<dbReference type="PROSITE" id="PS50943">
    <property type="entry name" value="HTH_CROC1"/>
    <property type="match status" value="1"/>
</dbReference>
<dbReference type="InterPro" id="IPR010982">
    <property type="entry name" value="Lambda_DNA-bd_dom_sf"/>
</dbReference>
<protein>
    <submittedName>
        <fullName evidence="3">Helix-turn-helix transcriptional regulator</fullName>
    </submittedName>
</protein>
<dbReference type="GO" id="GO:0003700">
    <property type="term" value="F:DNA-binding transcription factor activity"/>
    <property type="evidence" value="ECO:0007669"/>
    <property type="project" value="TreeGrafter"/>
</dbReference>
<dbReference type="OrthoDB" id="407979at2"/>
<dbReference type="InterPro" id="IPR050807">
    <property type="entry name" value="TransReg_Diox_bact_type"/>
</dbReference>
<dbReference type="Pfam" id="PF01381">
    <property type="entry name" value="HTH_3"/>
    <property type="match status" value="1"/>
</dbReference>
<keyword evidence="4" id="KW-1185">Reference proteome</keyword>
<gene>
    <name evidence="3" type="ORF">E8M01_13545</name>
</gene>
<reference evidence="3 4" key="1">
    <citation type="submission" date="2019-04" db="EMBL/GenBank/DDBJ databases">
        <title>Phreatobacter aquaticus sp. nov.</title>
        <authorList>
            <person name="Choi A."/>
        </authorList>
    </citation>
    <scope>NUCLEOTIDE SEQUENCE [LARGE SCALE GENOMIC DNA]</scope>
    <source>
        <strain evidence="3 4">KCTC 52518</strain>
    </source>
</reference>
<feature type="domain" description="HTH cro/C1-type" evidence="2">
    <location>
        <begin position="77"/>
        <end position="130"/>
    </location>
</feature>
<evidence type="ECO:0000313" key="4">
    <source>
        <dbReference type="Proteomes" id="UP000298781"/>
    </source>
</evidence>
<dbReference type="PANTHER" id="PTHR46797">
    <property type="entry name" value="HTH-TYPE TRANSCRIPTIONAL REGULATOR"/>
    <property type="match status" value="1"/>
</dbReference>